<feature type="region of interest" description="Disordered" evidence="1">
    <location>
        <begin position="1"/>
        <end position="23"/>
    </location>
</feature>
<accession>A0ABN9RHK5</accession>
<feature type="compositionally biased region" description="Basic and acidic residues" evidence="1">
    <location>
        <begin position="351"/>
        <end position="361"/>
    </location>
</feature>
<evidence type="ECO:0008006" key="4">
    <source>
        <dbReference type="Google" id="ProtNLM"/>
    </source>
</evidence>
<feature type="region of interest" description="Disordered" evidence="1">
    <location>
        <begin position="211"/>
        <end position="367"/>
    </location>
</feature>
<feature type="compositionally biased region" description="Acidic residues" evidence="1">
    <location>
        <begin position="253"/>
        <end position="273"/>
    </location>
</feature>
<sequence>MTPECAPPIQAADRAFNAQEVDSTAPAKERRLFPLRATDDCSRLLVEKGRATSGQTPVLEDLVGRLVNKHGKSGRPRDIVSQLRNLPTLEEQLDKGRFKAPLYSLGVMTDTPLNLNELFAELSRGNPPTCSMSMLIEALHARWPTVDPLPSATAGRGREHSSDCSSSRDASVSSASSAGRRRRRLGQQAGPALQEKAEARLAENVKDDAYSDDDFETEEAEPAQHLEEPSVILPAAKPASQAALRCPSTRDDGSDEHEADEDGYADGDFEDDEASRVEKDESDDDVLGESEDVLDESEHQDLLDQSEHQDDDDVLDESEHQDVPDQSGDEGAHRPARAALAAVPDEVGSEGSERDQERSDIESVASG</sequence>
<name>A0ABN9RHK5_9DINO</name>
<feature type="region of interest" description="Disordered" evidence="1">
    <location>
        <begin position="150"/>
        <end position="194"/>
    </location>
</feature>
<reference evidence="2" key="1">
    <citation type="submission" date="2023-10" db="EMBL/GenBank/DDBJ databases">
        <authorList>
            <person name="Chen Y."/>
            <person name="Shah S."/>
            <person name="Dougan E. K."/>
            <person name="Thang M."/>
            <person name="Chan C."/>
        </authorList>
    </citation>
    <scope>NUCLEOTIDE SEQUENCE [LARGE SCALE GENOMIC DNA]</scope>
</reference>
<proteinExistence type="predicted"/>
<dbReference type="Proteomes" id="UP001189429">
    <property type="component" value="Unassembled WGS sequence"/>
</dbReference>
<feature type="compositionally biased region" description="Low complexity" evidence="1">
    <location>
        <begin position="163"/>
        <end position="178"/>
    </location>
</feature>
<gene>
    <name evidence="2" type="ORF">PCOR1329_LOCUS20788</name>
</gene>
<evidence type="ECO:0000256" key="1">
    <source>
        <dbReference type="SAM" id="MobiDB-lite"/>
    </source>
</evidence>
<evidence type="ECO:0000313" key="3">
    <source>
        <dbReference type="Proteomes" id="UP001189429"/>
    </source>
</evidence>
<evidence type="ECO:0000313" key="2">
    <source>
        <dbReference type="EMBL" id="CAK0818562.1"/>
    </source>
</evidence>
<feature type="compositionally biased region" description="Basic and acidic residues" evidence="1">
    <location>
        <begin position="296"/>
        <end position="308"/>
    </location>
</feature>
<organism evidence="2 3">
    <name type="scientific">Prorocentrum cordatum</name>
    <dbReference type="NCBI Taxonomy" id="2364126"/>
    <lineage>
        <taxon>Eukaryota</taxon>
        <taxon>Sar</taxon>
        <taxon>Alveolata</taxon>
        <taxon>Dinophyceae</taxon>
        <taxon>Prorocentrales</taxon>
        <taxon>Prorocentraceae</taxon>
        <taxon>Prorocentrum</taxon>
    </lineage>
</organism>
<feature type="compositionally biased region" description="Acidic residues" evidence="1">
    <location>
        <begin position="280"/>
        <end position="295"/>
    </location>
</feature>
<protein>
    <recommendedName>
        <fullName evidence="4">DNA-directed RNA polymerase III subunit RPC9</fullName>
    </recommendedName>
</protein>
<dbReference type="EMBL" id="CAUYUJ010006758">
    <property type="protein sequence ID" value="CAK0818562.1"/>
    <property type="molecule type" value="Genomic_DNA"/>
</dbReference>
<comment type="caution">
    <text evidence="2">The sequence shown here is derived from an EMBL/GenBank/DDBJ whole genome shotgun (WGS) entry which is preliminary data.</text>
</comment>
<keyword evidence="3" id="KW-1185">Reference proteome</keyword>
<feature type="compositionally biased region" description="Acidic residues" evidence="1">
    <location>
        <begin position="211"/>
        <end position="221"/>
    </location>
</feature>